<protein>
    <submittedName>
        <fullName evidence="1">Uncharacterized protein</fullName>
    </submittedName>
</protein>
<evidence type="ECO:0000313" key="1">
    <source>
        <dbReference type="EMBL" id="KAJ6218026.1"/>
    </source>
</evidence>
<dbReference type="EMBL" id="JAPWDV010000003">
    <property type="protein sequence ID" value="KAJ6218026.1"/>
    <property type="molecule type" value="Genomic_DNA"/>
</dbReference>
<dbReference type="Gene3D" id="3.40.50.1820">
    <property type="entry name" value="alpha/beta hydrolase"/>
    <property type="match status" value="1"/>
</dbReference>
<name>A0A9Q0M2I8_BLOTA</name>
<proteinExistence type="predicted"/>
<dbReference type="PANTHER" id="PTHR12277">
    <property type="entry name" value="ALPHA/BETA HYDROLASE DOMAIN-CONTAINING PROTEIN"/>
    <property type="match status" value="1"/>
</dbReference>
<accession>A0A9Q0M2I8</accession>
<dbReference type="OMA" id="MIDITHA"/>
<dbReference type="GO" id="GO:0010008">
    <property type="term" value="C:endosome membrane"/>
    <property type="evidence" value="ECO:0007669"/>
    <property type="project" value="TreeGrafter"/>
</dbReference>
<dbReference type="GO" id="GO:0008474">
    <property type="term" value="F:palmitoyl-(protein) hydrolase activity"/>
    <property type="evidence" value="ECO:0007669"/>
    <property type="project" value="TreeGrafter"/>
</dbReference>
<dbReference type="PANTHER" id="PTHR12277:SF81">
    <property type="entry name" value="PROTEIN ABHD13"/>
    <property type="match status" value="1"/>
</dbReference>
<reference evidence="1" key="1">
    <citation type="submission" date="2022-12" db="EMBL/GenBank/DDBJ databases">
        <title>Genome assemblies of Blomia tropicalis.</title>
        <authorList>
            <person name="Cui Y."/>
        </authorList>
    </citation>
    <scope>NUCLEOTIDE SEQUENCE</scope>
    <source>
        <tissue evidence="1">Adult mites</tissue>
    </source>
</reference>
<comment type="caution">
    <text evidence="1">The sequence shown here is derived from an EMBL/GenBank/DDBJ whole genome shotgun (WGS) entry which is preliminary data.</text>
</comment>
<organism evidence="1 2">
    <name type="scientific">Blomia tropicalis</name>
    <name type="common">Mite</name>
    <dbReference type="NCBI Taxonomy" id="40697"/>
    <lineage>
        <taxon>Eukaryota</taxon>
        <taxon>Metazoa</taxon>
        <taxon>Ecdysozoa</taxon>
        <taxon>Arthropoda</taxon>
        <taxon>Chelicerata</taxon>
        <taxon>Arachnida</taxon>
        <taxon>Acari</taxon>
        <taxon>Acariformes</taxon>
        <taxon>Sarcoptiformes</taxon>
        <taxon>Astigmata</taxon>
        <taxon>Glycyphagoidea</taxon>
        <taxon>Echimyopodidae</taxon>
        <taxon>Blomia</taxon>
    </lineage>
</organism>
<keyword evidence="2" id="KW-1185">Reference proteome</keyword>
<evidence type="ECO:0000313" key="2">
    <source>
        <dbReference type="Proteomes" id="UP001142055"/>
    </source>
</evidence>
<gene>
    <name evidence="1" type="ORF">RDWZM_009183</name>
</gene>
<dbReference type="InterPro" id="IPR029058">
    <property type="entry name" value="AB_hydrolase_fold"/>
</dbReference>
<dbReference type="Proteomes" id="UP001142055">
    <property type="component" value="Chromosome 3"/>
</dbReference>
<dbReference type="GO" id="GO:0005886">
    <property type="term" value="C:plasma membrane"/>
    <property type="evidence" value="ECO:0007669"/>
    <property type="project" value="TreeGrafter"/>
</dbReference>
<sequence>MEDEKINAFKLIINDYRVSKVAFCPPRDTYTFYFDNENDKKRGKNQSKTSGEILLANYMTTREDIIKGYRTKMKPILEYIECFYTFNKYGNRIACALFRNSLSSKSNKTIVYSHANAEDIGTLVMHLWRMRRALQMDIFVYDYSGFGMSSGSPSERNLYADCEAAVEQLCHRYSLQPKDLVLMGESIGTVPTVYMATKIETFGVILQSALLSGIRIHWPYDGPTLPYDPLPSIERIPLIKAKTLVIHGTDDQMIDITHAIKMFKLLPNTVTPYWAIGQSHMTVHKDVKYYCRLKYFIDCELYLHKALPGLLDLIDNLKELLDKTGFVWNPSIQIMLKPNSGGSSPLHFDYCIPQLGRKPFVNTKPILGSAATDRKVTAGSCPRMEMRLFFHPHHYRAVPWFFLSTKYNIVIGCTLSTYCL</sequence>
<dbReference type="SUPFAM" id="SSF53474">
    <property type="entry name" value="alpha/beta-Hydrolases"/>
    <property type="match status" value="1"/>
</dbReference>
<dbReference type="AlphaFoldDB" id="A0A9Q0M2I8"/>